<dbReference type="SUPFAM" id="SSF53927">
    <property type="entry name" value="Cytidine deaminase-like"/>
    <property type="match status" value="1"/>
</dbReference>
<dbReference type="InterPro" id="IPR016193">
    <property type="entry name" value="Cytidine_deaminase-like"/>
</dbReference>
<sequence>MSGITGFSEEDTKLVLGFMKYAVDLAKSSSNVVVNAAVIVDPSTKQVISSACDPNLSRSGPKSKINMATNWFKHLEVLTYNDTSEMEKHQTSFPCNLSSNLTGLCICVSCLYPRGWTQQRLPTSSISWHALHHSAMVEDEGILDCKTNVLHPDSAWPYLCMGYDIYLVWEPCTMCAMALVHQRVERIFYALPNPNSAALGSVHRKMNTAQHKALTENTPYTLR</sequence>
<comment type="caution">
    <text evidence="4">The sequence shown here is derived from an EMBL/GenBank/DDBJ whole genome shotgun (WGS) entry which is preliminary data.</text>
</comment>
<dbReference type="Gene3D" id="3.40.140.10">
    <property type="entry name" value="Cytidine Deaminase, domain 2"/>
    <property type="match status" value="1"/>
</dbReference>
<evidence type="ECO:0000256" key="1">
    <source>
        <dbReference type="ARBA" id="ARBA00022694"/>
    </source>
</evidence>
<evidence type="ECO:0000313" key="5">
    <source>
        <dbReference type="Proteomes" id="UP001630127"/>
    </source>
</evidence>
<dbReference type="Proteomes" id="UP001630127">
    <property type="component" value="Unassembled WGS sequence"/>
</dbReference>
<dbReference type="PROSITE" id="PS51747">
    <property type="entry name" value="CYT_DCMP_DEAMINASES_2"/>
    <property type="match status" value="1"/>
</dbReference>
<comment type="similarity">
    <text evidence="2">Belongs to the cytidine and deoxycytidylate deaminase family. ADAT3 subfamily.</text>
</comment>
<dbReference type="GO" id="GO:0008033">
    <property type="term" value="P:tRNA processing"/>
    <property type="evidence" value="ECO:0007669"/>
    <property type="project" value="UniProtKB-KW"/>
</dbReference>
<accession>A0ABD3B522</accession>
<evidence type="ECO:0000256" key="2">
    <source>
        <dbReference type="ARBA" id="ARBA00038160"/>
    </source>
</evidence>
<dbReference type="AlphaFoldDB" id="A0ABD3B522"/>
<evidence type="ECO:0000313" key="4">
    <source>
        <dbReference type="EMBL" id="KAL3538539.1"/>
    </source>
</evidence>
<reference evidence="4 5" key="1">
    <citation type="submission" date="2024-11" db="EMBL/GenBank/DDBJ databases">
        <title>A near-complete genome assembly of Cinchona calisaya.</title>
        <authorList>
            <person name="Lian D.C."/>
            <person name="Zhao X.W."/>
            <person name="Wei L."/>
        </authorList>
    </citation>
    <scope>NUCLEOTIDE SEQUENCE [LARGE SCALE GENOMIC DNA]</scope>
    <source>
        <tissue evidence="4">Nenye</tissue>
    </source>
</reference>
<proteinExistence type="inferred from homology"/>
<protein>
    <recommendedName>
        <fullName evidence="3">CMP/dCMP-type deaminase domain-containing protein</fullName>
    </recommendedName>
</protein>
<dbReference type="EMBL" id="JBJUIK010000001">
    <property type="protein sequence ID" value="KAL3538539.1"/>
    <property type="molecule type" value="Genomic_DNA"/>
</dbReference>
<gene>
    <name evidence="4" type="ORF">ACH5RR_001905</name>
</gene>
<name>A0ABD3B522_9GENT</name>
<dbReference type="GO" id="GO:0046872">
    <property type="term" value="F:metal ion binding"/>
    <property type="evidence" value="ECO:0007669"/>
    <property type="project" value="UniProtKB-KW"/>
</dbReference>
<keyword evidence="5" id="KW-1185">Reference proteome</keyword>
<dbReference type="PANTHER" id="PTHR11079:SF156">
    <property type="entry name" value="INACTIVE TRNA-SPECIFIC ADENOSINE DEAMINASE-LIKE PROTEIN 3-RELATED"/>
    <property type="match status" value="1"/>
</dbReference>
<keyword evidence="1" id="KW-0819">tRNA processing</keyword>
<dbReference type="GO" id="GO:0052717">
    <property type="term" value="F:tRNA-specific adenosine-34 deaminase activity"/>
    <property type="evidence" value="ECO:0007669"/>
    <property type="project" value="UniProtKB-EC"/>
</dbReference>
<dbReference type="InterPro" id="IPR002125">
    <property type="entry name" value="CMP_dCMP_dom"/>
</dbReference>
<feature type="domain" description="CMP/dCMP-type deaminase" evidence="3">
    <location>
        <begin position="13"/>
        <end position="202"/>
    </location>
</feature>
<evidence type="ECO:0000259" key="3">
    <source>
        <dbReference type="PROSITE" id="PS51747"/>
    </source>
</evidence>
<dbReference type="PANTHER" id="PTHR11079">
    <property type="entry name" value="CYTOSINE DEAMINASE FAMILY MEMBER"/>
    <property type="match status" value="1"/>
</dbReference>
<organism evidence="4 5">
    <name type="scientific">Cinchona calisaya</name>
    <dbReference type="NCBI Taxonomy" id="153742"/>
    <lineage>
        <taxon>Eukaryota</taxon>
        <taxon>Viridiplantae</taxon>
        <taxon>Streptophyta</taxon>
        <taxon>Embryophyta</taxon>
        <taxon>Tracheophyta</taxon>
        <taxon>Spermatophyta</taxon>
        <taxon>Magnoliopsida</taxon>
        <taxon>eudicotyledons</taxon>
        <taxon>Gunneridae</taxon>
        <taxon>Pentapetalae</taxon>
        <taxon>asterids</taxon>
        <taxon>lamiids</taxon>
        <taxon>Gentianales</taxon>
        <taxon>Rubiaceae</taxon>
        <taxon>Cinchonoideae</taxon>
        <taxon>Cinchoneae</taxon>
        <taxon>Cinchona</taxon>
    </lineage>
</organism>